<keyword evidence="2" id="KW-1185">Reference proteome</keyword>
<evidence type="ECO:0000313" key="2">
    <source>
        <dbReference type="Proteomes" id="UP000314294"/>
    </source>
</evidence>
<organism evidence="1 2">
    <name type="scientific">Liparis tanakae</name>
    <name type="common">Tanaka's snailfish</name>
    <dbReference type="NCBI Taxonomy" id="230148"/>
    <lineage>
        <taxon>Eukaryota</taxon>
        <taxon>Metazoa</taxon>
        <taxon>Chordata</taxon>
        <taxon>Craniata</taxon>
        <taxon>Vertebrata</taxon>
        <taxon>Euteleostomi</taxon>
        <taxon>Actinopterygii</taxon>
        <taxon>Neopterygii</taxon>
        <taxon>Teleostei</taxon>
        <taxon>Neoteleostei</taxon>
        <taxon>Acanthomorphata</taxon>
        <taxon>Eupercaria</taxon>
        <taxon>Perciformes</taxon>
        <taxon>Cottioidei</taxon>
        <taxon>Cottales</taxon>
        <taxon>Liparidae</taxon>
        <taxon>Liparis</taxon>
    </lineage>
</organism>
<accession>A0A4Z2IIH1</accession>
<gene>
    <name evidence="1" type="ORF">EYF80_012319</name>
</gene>
<sequence length="63" mass="6725">MLSIPLWQTAVNKPSGFRPRRNGTGTAVPSTTDYVKMQSLTASLRISVTCCCLGVGKPAVSNR</sequence>
<dbReference type="Proteomes" id="UP000314294">
    <property type="component" value="Unassembled WGS sequence"/>
</dbReference>
<dbReference type="AlphaFoldDB" id="A0A4Z2IIH1"/>
<evidence type="ECO:0000313" key="1">
    <source>
        <dbReference type="EMBL" id="TNN77505.1"/>
    </source>
</evidence>
<comment type="caution">
    <text evidence="1">The sequence shown here is derived from an EMBL/GenBank/DDBJ whole genome shotgun (WGS) entry which is preliminary data.</text>
</comment>
<protein>
    <submittedName>
        <fullName evidence="1">Uncharacterized protein</fullName>
    </submittedName>
</protein>
<reference evidence="1 2" key="1">
    <citation type="submission" date="2019-03" db="EMBL/GenBank/DDBJ databases">
        <title>First draft genome of Liparis tanakae, snailfish: a comprehensive survey of snailfish specific genes.</title>
        <authorList>
            <person name="Kim W."/>
            <person name="Song I."/>
            <person name="Jeong J.-H."/>
            <person name="Kim D."/>
            <person name="Kim S."/>
            <person name="Ryu S."/>
            <person name="Song J.Y."/>
            <person name="Lee S.K."/>
        </authorList>
    </citation>
    <scope>NUCLEOTIDE SEQUENCE [LARGE SCALE GENOMIC DNA]</scope>
    <source>
        <tissue evidence="1">Muscle</tissue>
    </source>
</reference>
<dbReference type="EMBL" id="SRLO01000082">
    <property type="protein sequence ID" value="TNN77505.1"/>
    <property type="molecule type" value="Genomic_DNA"/>
</dbReference>
<proteinExistence type="predicted"/>
<name>A0A4Z2IIH1_9TELE</name>